<evidence type="ECO:0000313" key="2">
    <source>
        <dbReference type="EMBL" id="SFB35474.1"/>
    </source>
</evidence>
<dbReference type="EMBL" id="FOKI01000033">
    <property type="protein sequence ID" value="SFB35474.1"/>
    <property type="molecule type" value="Genomic_DNA"/>
</dbReference>
<sequence length="265" mass="29932">MRKVYYLFKVSMEKSIIELIRYKFNTISDILSFYALFISMFLGIKIFGNSMNVSAFNLGNTLEGFVVGYFVWTIMVSAYSDTSYSIINDASRGTLEQLSMSNLGLHNILIVRSICNLFMNLLISLVLLFIIMYTTGYWIHIKIFSILIPIFIGIFSILGIGLIFGGLALIFKKIQSILNIVQYFLIVLLLPLPNSFGKITSILIPFRPSSKMIFSTMLEGTSFAGFSMFDYGLMIGNSIIYFGIGLLIFNYCSKLAKRKGVLGQY</sequence>
<name>A0A1I1ABW2_9CLOT</name>
<evidence type="ECO:0000313" key="3">
    <source>
        <dbReference type="Proteomes" id="UP000198619"/>
    </source>
</evidence>
<reference evidence="2 3" key="1">
    <citation type="submission" date="2016-10" db="EMBL/GenBank/DDBJ databases">
        <authorList>
            <person name="de Groot N.N."/>
        </authorList>
    </citation>
    <scope>NUCLEOTIDE SEQUENCE [LARGE SCALE GENOMIC DNA]</scope>
    <source>
        <strain evidence="2 3">DSM 12271</strain>
    </source>
</reference>
<proteinExistence type="predicted"/>
<feature type="transmembrane region" description="Helical" evidence="1">
    <location>
        <begin position="30"/>
        <end position="47"/>
    </location>
</feature>
<keyword evidence="1" id="KW-1133">Transmembrane helix</keyword>
<dbReference type="PANTHER" id="PTHR43229">
    <property type="entry name" value="NODULATION PROTEIN J"/>
    <property type="match status" value="1"/>
</dbReference>
<gene>
    <name evidence="2" type="ORF">SAMN04488528_103316</name>
</gene>
<accession>A0A1I1ABW2</accession>
<dbReference type="PANTHER" id="PTHR43229:SF6">
    <property type="entry name" value="ABC-TYPE MULTIDRUG TRANSPORT SYSTEM, PERMEASE COMPONENT"/>
    <property type="match status" value="1"/>
</dbReference>
<dbReference type="AlphaFoldDB" id="A0A1I1ABW2"/>
<keyword evidence="1" id="KW-0812">Transmembrane</keyword>
<feature type="transmembrane region" description="Helical" evidence="1">
    <location>
        <begin position="67"/>
        <end position="87"/>
    </location>
</feature>
<feature type="transmembrane region" description="Helical" evidence="1">
    <location>
        <begin position="183"/>
        <end position="206"/>
    </location>
</feature>
<feature type="transmembrane region" description="Helical" evidence="1">
    <location>
        <begin position="226"/>
        <end position="249"/>
    </location>
</feature>
<dbReference type="RefSeq" id="WP_090042613.1">
    <property type="nucleotide sequence ID" value="NZ_FOKI01000033.1"/>
</dbReference>
<keyword evidence="1" id="KW-0472">Membrane</keyword>
<protein>
    <submittedName>
        <fullName evidence="2">ABC-2 type transport system permease protein</fullName>
    </submittedName>
</protein>
<dbReference type="InterPro" id="IPR051784">
    <property type="entry name" value="Nod_factor_ABC_transporter"/>
</dbReference>
<organism evidence="2 3">
    <name type="scientific">Clostridium frigidicarnis</name>
    <dbReference type="NCBI Taxonomy" id="84698"/>
    <lineage>
        <taxon>Bacteria</taxon>
        <taxon>Bacillati</taxon>
        <taxon>Bacillota</taxon>
        <taxon>Clostridia</taxon>
        <taxon>Eubacteriales</taxon>
        <taxon>Clostridiaceae</taxon>
        <taxon>Clostridium</taxon>
    </lineage>
</organism>
<feature type="transmembrane region" description="Helical" evidence="1">
    <location>
        <begin position="143"/>
        <end position="171"/>
    </location>
</feature>
<evidence type="ECO:0000256" key="1">
    <source>
        <dbReference type="SAM" id="Phobius"/>
    </source>
</evidence>
<dbReference type="STRING" id="84698.SAMN04488528_103316"/>
<dbReference type="OrthoDB" id="9815972at2"/>
<feature type="transmembrane region" description="Helical" evidence="1">
    <location>
        <begin position="108"/>
        <end position="131"/>
    </location>
</feature>
<dbReference type="Proteomes" id="UP000198619">
    <property type="component" value="Unassembled WGS sequence"/>
</dbReference>
<keyword evidence="3" id="KW-1185">Reference proteome</keyword>